<sequence>MSNVIQTTAFVLGAAALTAGAASASFLTHEDAMTNRSSNTQGSFKVLPAWTVGEAIDGYLPAGVPDGMGAYLHDDDTVRLFVNHELSATQGYAYELANGTMLTGGRVSYFDFNRRSRRIEGAGAAYSMIIDRYGDVVTDGSQISETDTPTTNGLDRPCSANLFEAGQFNLEDTIFFTGEETGTGQEFALDAANGILYCAPAMGRAAWESCTLLDTGDDFKVAAVVGDDRGGAPMILFVGEKNHYGDDSFLDRNGLAYGKLYVWVEDNGAISVEDWNGTGNMTTGTFVEIDYYQPDMAGMPGFDNSGWADQDTQDAMAAAVGAFQFSRPEDVDTSPVDGTQFVLASTGRGSSYPSDNWGTCYIFDVDFGGEAITASAKIIYDADDAGAGQFQGPDYGLRSPDNLAWSGNGKIYFQEDRSTSPGSLFGGESGAEASVWEYDTGNGQMKRALEMDRSAVPAGQEDTNPTDIGNWESSGVIDVTNLFDPRPAETLLLLNVQAHSVTGPVIQDENLVQGGQILFASKRGGGFGNTFDSLFSVDGDFASSLQLAVGPNPNVGQATVAFQLPNAGNVDISIFDASGRQVRSLASGVLAAGSHSMEWNGKSDSGRDVEAGMYFVRVATENGTAREKVMVVR</sequence>
<dbReference type="EMBL" id="JAGQHS010000043">
    <property type="protein sequence ID" value="MCA9756145.1"/>
    <property type="molecule type" value="Genomic_DNA"/>
</dbReference>
<dbReference type="InterPro" id="IPR026444">
    <property type="entry name" value="Secre_tail"/>
</dbReference>
<keyword evidence="1" id="KW-0732">Signal</keyword>
<feature type="domain" description="FlgD/Vpr Ig-like" evidence="2">
    <location>
        <begin position="556"/>
        <end position="623"/>
    </location>
</feature>
<name>A0A956NBF1_UNCEI</name>
<dbReference type="PANTHER" id="PTHR35399">
    <property type="entry name" value="SLR8030 PROTEIN"/>
    <property type="match status" value="1"/>
</dbReference>
<evidence type="ECO:0000313" key="3">
    <source>
        <dbReference type="EMBL" id="MCA9756145.1"/>
    </source>
</evidence>
<gene>
    <name evidence="3" type="ORF">KDA27_10105</name>
</gene>
<protein>
    <submittedName>
        <fullName evidence="3">DUF839 domain-containing protein</fullName>
    </submittedName>
</protein>
<dbReference type="Gene3D" id="2.60.40.4070">
    <property type="match status" value="1"/>
</dbReference>
<comment type="caution">
    <text evidence="3">The sequence shown here is derived from an EMBL/GenBank/DDBJ whole genome shotgun (WGS) entry which is preliminary data.</text>
</comment>
<dbReference type="AlphaFoldDB" id="A0A956NBF1"/>
<accession>A0A956NBF1</accession>
<reference evidence="3" key="2">
    <citation type="journal article" date="2021" name="Microbiome">
        <title>Successional dynamics and alternative stable states in a saline activated sludge microbial community over 9 years.</title>
        <authorList>
            <person name="Wang Y."/>
            <person name="Ye J."/>
            <person name="Ju F."/>
            <person name="Liu L."/>
            <person name="Boyd J.A."/>
            <person name="Deng Y."/>
            <person name="Parks D.H."/>
            <person name="Jiang X."/>
            <person name="Yin X."/>
            <person name="Woodcroft B.J."/>
            <person name="Tyson G.W."/>
            <person name="Hugenholtz P."/>
            <person name="Polz M.F."/>
            <person name="Zhang T."/>
        </authorList>
    </citation>
    <scope>NUCLEOTIDE SEQUENCE</scope>
    <source>
        <strain evidence="3">HKST-UBA02</strain>
    </source>
</reference>
<dbReference type="PANTHER" id="PTHR35399:SF2">
    <property type="entry name" value="DUF839 DOMAIN-CONTAINING PROTEIN"/>
    <property type="match status" value="1"/>
</dbReference>
<feature type="chain" id="PRO_5037568162" evidence="1">
    <location>
        <begin position="25"/>
        <end position="633"/>
    </location>
</feature>
<reference evidence="3" key="1">
    <citation type="submission" date="2020-04" db="EMBL/GenBank/DDBJ databases">
        <authorList>
            <person name="Zhang T."/>
        </authorList>
    </citation>
    <scope>NUCLEOTIDE SEQUENCE</scope>
    <source>
        <strain evidence="3">HKST-UBA02</strain>
    </source>
</reference>
<organism evidence="3 4">
    <name type="scientific">Eiseniibacteriota bacterium</name>
    <dbReference type="NCBI Taxonomy" id="2212470"/>
    <lineage>
        <taxon>Bacteria</taxon>
        <taxon>Candidatus Eiseniibacteriota</taxon>
    </lineage>
</organism>
<dbReference type="Proteomes" id="UP000739538">
    <property type="component" value="Unassembled WGS sequence"/>
</dbReference>
<dbReference type="InterPro" id="IPR025965">
    <property type="entry name" value="FlgD/Vpr_Ig-like"/>
</dbReference>
<dbReference type="Pfam" id="PF13860">
    <property type="entry name" value="FlgD_ig"/>
    <property type="match status" value="1"/>
</dbReference>
<evidence type="ECO:0000259" key="2">
    <source>
        <dbReference type="Pfam" id="PF13860"/>
    </source>
</evidence>
<dbReference type="NCBIfam" id="TIGR04183">
    <property type="entry name" value="Por_Secre_tail"/>
    <property type="match status" value="1"/>
</dbReference>
<proteinExistence type="predicted"/>
<feature type="signal peptide" evidence="1">
    <location>
        <begin position="1"/>
        <end position="24"/>
    </location>
</feature>
<evidence type="ECO:0000256" key="1">
    <source>
        <dbReference type="SAM" id="SignalP"/>
    </source>
</evidence>
<evidence type="ECO:0000313" key="4">
    <source>
        <dbReference type="Proteomes" id="UP000739538"/>
    </source>
</evidence>
<dbReference type="InterPro" id="IPR008557">
    <property type="entry name" value="PhoX"/>
</dbReference>
<dbReference type="Pfam" id="PF05787">
    <property type="entry name" value="PhoX"/>
    <property type="match status" value="1"/>
</dbReference>